<reference evidence="6 7" key="1">
    <citation type="submission" date="2024-06" db="EMBL/GenBank/DDBJ databases">
        <title>A chromosome-level genome assembly of beet webworm, Loxostege sticticalis.</title>
        <authorList>
            <person name="Zhang Y."/>
        </authorList>
    </citation>
    <scope>NUCLEOTIDE SEQUENCE [LARGE SCALE GENOMIC DNA]</scope>
    <source>
        <strain evidence="6">AQ026</strain>
        <tissue evidence="6">Whole body</tissue>
    </source>
</reference>
<dbReference type="Pfam" id="PF04500">
    <property type="entry name" value="FLYWCH"/>
    <property type="match status" value="1"/>
</dbReference>
<evidence type="ECO:0000313" key="7">
    <source>
        <dbReference type="Proteomes" id="UP001549920"/>
    </source>
</evidence>
<protein>
    <recommendedName>
        <fullName evidence="8">MULE transposase domain-containing protein</fullName>
    </recommendedName>
</protein>
<dbReference type="EMBL" id="JBEUOH010000016">
    <property type="protein sequence ID" value="KAL0872119.1"/>
    <property type="molecule type" value="Genomic_DNA"/>
</dbReference>
<gene>
    <name evidence="6" type="ORF">ABMA27_004539</name>
</gene>
<keyword evidence="7" id="KW-1185">Reference proteome</keyword>
<dbReference type="Proteomes" id="UP001549920">
    <property type="component" value="Unassembled WGS sequence"/>
</dbReference>
<evidence type="ECO:0008006" key="8">
    <source>
        <dbReference type="Google" id="ProtNLM"/>
    </source>
</evidence>
<comment type="caution">
    <text evidence="6">The sequence shown here is derived from an EMBL/GenBank/DDBJ whole genome shotgun (WGS) entry which is preliminary data.</text>
</comment>
<dbReference type="Gene3D" id="2.20.25.240">
    <property type="match status" value="1"/>
</dbReference>
<dbReference type="Pfam" id="PF10551">
    <property type="entry name" value="MULE"/>
    <property type="match status" value="1"/>
</dbReference>
<evidence type="ECO:0000259" key="5">
    <source>
        <dbReference type="Pfam" id="PF10551"/>
    </source>
</evidence>
<name>A0ABR3HNY3_LOXSC</name>
<accession>A0ABR3HNY3</accession>
<evidence type="ECO:0000256" key="2">
    <source>
        <dbReference type="ARBA" id="ARBA00022771"/>
    </source>
</evidence>
<keyword evidence="1" id="KW-0479">Metal-binding</keyword>
<sequence>MPQVIKSAMYMSDDNNVSTTDEAFTILPSQRGGKLLLYNGYRYNFRRKNQYEHAIWTCSKKNECPATLTMYKHRNRSLQAERIRFFKLKDVMIPNIYNNFLFADYNDKKTRILLFASEEGRELLKQAKEAYFPVLYGLLPNKKSTTYEIFFDLIKSQVPEFNPSVITTDFELGLMGAIQEIYPNTQSRGCLFHFSQAVWRQAKKHGLVKFKLFKPHVRRCIALSYLPIEYRNDAWLYILDSLHFPVIRVQFETLLMVKIACNQPNGQVLWRLSFKSL</sequence>
<evidence type="ECO:0000256" key="1">
    <source>
        <dbReference type="ARBA" id="ARBA00022723"/>
    </source>
</evidence>
<dbReference type="InterPro" id="IPR018289">
    <property type="entry name" value="MULE_transposase_dom"/>
</dbReference>
<feature type="domain" description="MULE transposase" evidence="5">
    <location>
        <begin position="127"/>
        <end position="196"/>
    </location>
</feature>
<dbReference type="InterPro" id="IPR007588">
    <property type="entry name" value="Znf_FLYWCH"/>
</dbReference>
<keyword evidence="2" id="KW-0863">Zinc-finger</keyword>
<evidence type="ECO:0000259" key="4">
    <source>
        <dbReference type="Pfam" id="PF04500"/>
    </source>
</evidence>
<evidence type="ECO:0000313" key="6">
    <source>
        <dbReference type="EMBL" id="KAL0872119.1"/>
    </source>
</evidence>
<organism evidence="6 7">
    <name type="scientific">Loxostege sticticalis</name>
    <name type="common">Beet webworm moth</name>
    <dbReference type="NCBI Taxonomy" id="481309"/>
    <lineage>
        <taxon>Eukaryota</taxon>
        <taxon>Metazoa</taxon>
        <taxon>Ecdysozoa</taxon>
        <taxon>Arthropoda</taxon>
        <taxon>Hexapoda</taxon>
        <taxon>Insecta</taxon>
        <taxon>Pterygota</taxon>
        <taxon>Neoptera</taxon>
        <taxon>Endopterygota</taxon>
        <taxon>Lepidoptera</taxon>
        <taxon>Glossata</taxon>
        <taxon>Ditrysia</taxon>
        <taxon>Pyraloidea</taxon>
        <taxon>Crambidae</taxon>
        <taxon>Pyraustinae</taxon>
        <taxon>Loxostege</taxon>
    </lineage>
</organism>
<evidence type="ECO:0000256" key="3">
    <source>
        <dbReference type="ARBA" id="ARBA00022833"/>
    </source>
</evidence>
<proteinExistence type="predicted"/>
<keyword evidence="3" id="KW-0862">Zinc</keyword>
<feature type="domain" description="FLYWCH-type" evidence="4">
    <location>
        <begin position="27"/>
        <end position="74"/>
    </location>
</feature>